<organism evidence="2 3">
    <name type="scientific">Rhodococcus cercidiphylli</name>
    <dbReference type="NCBI Taxonomy" id="489916"/>
    <lineage>
        <taxon>Bacteria</taxon>
        <taxon>Bacillati</taxon>
        <taxon>Actinomycetota</taxon>
        <taxon>Actinomycetes</taxon>
        <taxon>Mycobacteriales</taxon>
        <taxon>Nocardiaceae</taxon>
        <taxon>Rhodococcus</taxon>
    </lineage>
</organism>
<evidence type="ECO:0000313" key="3">
    <source>
        <dbReference type="Proteomes" id="UP001185899"/>
    </source>
</evidence>
<dbReference type="PROSITE" id="PS50943">
    <property type="entry name" value="HTH_CROC1"/>
    <property type="match status" value="1"/>
</dbReference>
<comment type="caution">
    <text evidence="2">The sequence shown here is derived from an EMBL/GenBank/DDBJ whole genome shotgun (WGS) entry which is preliminary data.</text>
</comment>
<dbReference type="Proteomes" id="UP001185899">
    <property type="component" value="Unassembled WGS sequence"/>
</dbReference>
<gene>
    <name evidence="2" type="ORF">R3P95_21230</name>
</gene>
<dbReference type="Gene3D" id="1.10.260.40">
    <property type="entry name" value="lambda repressor-like DNA-binding domains"/>
    <property type="match status" value="1"/>
</dbReference>
<dbReference type="RefSeq" id="WP_317549403.1">
    <property type="nucleotide sequence ID" value="NZ_JAWLKE010000008.1"/>
</dbReference>
<proteinExistence type="predicted"/>
<dbReference type="CDD" id="cd00093">
    <property type="entry name" value="HTH_XRE"/>
    <property type="match status" value="1"/>
</dbReference>
<dbReference type="Pfam" id="PF01381">
    <property type="entry name" value="HTH_3"/>
    <property type="match status" value="1"/>
</dbReference>
<accession>A0ABU4B3J8</accession>
<dbReference type="SUPFAM" id="SSF47413">
    <property type="entry name" value="lambda repressor-like DNA-binding domains"/>
    <property type="match status" value="1"/>
</dbReference>
<keyword evidence="3" id="KW-1185">Reference proteome</keyword>
<name>A0ABU4B3J8_9NOCA</name>
<feature type="domain" description="HTH cro/C1-type" evidence="1">
    <location>
        <begin position="21"/>
        <end position="73"/>
    </location>
</feature>
<dbReference type="EMBL" id="JAWLKE010000008">
    <property type="protein sequence ID" value="MDV6233085.1"/>
    <property type="molecule type" value="Genomic_DNA"/>
</dbReference>
<evidence type="ECO:0000259" key="1">
    <source>
        <dbReference type="PROSITE" id="PS50943"/>
    </source>
</evidence>
<dbReference type="InterPro" id="IPR001387">
    <property type="entry name" value="Cro/C1-type_HTH"/>
</dbReference>
<dbReference type="SMART" id="SM00530">
    <property type="entry name" value="HTH_XRE"/>
    <property type="match status" value="1"/>
</dbReference>
<protein>
    <submittedName>
        <fullName evidence="2">Helix-turn-helix domain-containing protein</fullName>
    </submittedName>
</protein>
<evidence type="ECO:0000313" key="2">
    <source>
        <dbReference type="EMBL" id="MDV6233085.1"/>
    </source>
</evidence>
<reference evidence="2 3" key="1">
    <citation type="submission" date="2023-10" db="EMBL/GenBank/DDBJ databases">
        <title>Development of a sustainable strategy for remediation of hydrocarbon-contaminated territories based on the waste exchange concept.</title>
        <authorList>
            <person name="Krivoruchko A."/>
        </authorList>
    </citation>
    <scope>NUCLEOTIDE SEQUENCE [LARGE SCALE GENOMIC DNA]</scope>
    <source>
        <strain evidence="2 3">IEGM 1322</strain>
    </source>
</reference>
<dbReference type="InterPro" id="IPR010982">
    <property type="entry name" value="Lambda_DNA-bd_dom_sf"/>
</dbReference>
<sequence length="86" mass="9256">MAHPRRRSRRYPSEVAAAFVARRLQLRLTQAELALLANVGRSTVQALEGGKDSIQLDGAIAIANALGCDLTLRTRAGTPVSPMDSR</sequence>